<organism evidence="1 2">
    <name type="scientific">Methanocella arvoryzae (strain DSM 22066 / NBRC 105507 / MRE50)</name>
    <dbReference type="NCBI Taxonomy" id="351160"/>
    <lineage>
        <taxon>Archaea</taxon>
        <taxon>Methanobacteriati</taxon>
        <taxon>Methanobacteriota</taxon>
        <taxon>Stenosarchaea group</taxon>
        <taxon>Methanomicrobia</taxon>
        <taxon>Methanocellales</taxon>
        <taxon>Methanocellaceae</taxon>
        <taxon>Methanocella</taxon>
    </lineage>
</organism>
<name>Q0W6Z9_METAR</name>
<keyword evidence="2" id="KW-1185">Reference proteome</keyword>
<gene>
    <name evidence="1" type="ORF">RCIX405</name>
</gene>
<dbReference type="STRING" id="351160.RCIX405"/>
<evidence type="ECO:0000313" key="2">
    <source>
        <dbReference type="Proteomes" id="UP000000663"/>
    </source>
</evidence>
<dbReference type="eggNOG" id="arCOG06565">
    <property type="taxonomic scope" value="Archaea"/>
</dbReference>
<dbReference type="Proteomes" id="UP000000663">
    <property type="component" value="Chromosome"/>
</dbReference>
<protein>
    <submittedName>
        <fullName evidence="1">Uncharacterized protein</fullName>
    </submittedName>
</protein>
<sequence length="318" mass="34977">MQAVIDLLRKEHPSASIETVSYDGDTYELIIEHETIVYFVGIKLTRANMQTAAKLSLYAKTIGQRFQGKKVAIKLFAPAITTDAKAALIKAGWTFQKLPTGKPRGAPSDAVKITSPGSWKVVCYFLRNEEATMNKASVDTGVSYPWARAVIKKLVEIGAFKEEGRKVSLASLDRLFEYVVWERPINSLRSLEFCSAYEDEQEALHELYSNVSGIIPSSACALFTASDLYLEGVASGGCIQLYADENAALVVKSLLGEGCGVSFQIYSPDREMEDIHLINDIRVVSPEQTILDLAGLGPYGAASAKVIVDYYRKISRQN</sequence>
<dbReference type="PATRIC" id="fig|351160.9.peg.2390"/>
<reference evidence="1 2" key="1">
    <citation type="journal article" date="2006" name="Science">
        <title>Genome of rice cluster I archaea -- the key methane producers in the rice rhizosphere.</title>
        <authorList>
            <person name="Erkel C."/>
            <person name="Kube M."/>
            <person name="Reinhardt R."/>
            <person name="Liesack W."/>
        </authorList>
    </citation>
    <scope>NUCLEOTIDE SEQUENCE [LARGE SCALE GENOMIC DNA]</scope>
    <source>
        <strain evidence="2">DSM 22066 / NBRC 105507 / MRE50</strain>
    </source>
</reference>
<dbReference type="EMBL" id="AM114193">
    <property type="protein sequence ID" value="CAJ35844.1"/>
    <property type="molecule type" value="Genomic_DNA"/>
</dbReference>
<dbReference type="AlphaFoldDB" id="Q0W6Z9"/>
<evidence type="ECO:0000313" key="1">
    <source>
        <dbReference type="EMBL" id="CAJ35844.1"/>
    </source>
</evidence>
<accession>Q0W6Z9</accession>
<proteinExistence type="predicted"/>
<dbReference type="KEGG" id="rci:RCIX405"/>